<reference evidence="1" key="1">
    <citation type="submission" date="2014-11" db="EMBL/GenBank/DDBJ databases">
        <authorList>
            <person name="Amaro Gonzalez C."/>
        </authorList>
    </citation>
    <scope>NUCLEOTIDE SEQUENCE</scope>
</reference>
<reference evidence="1" key="2">
    <citation type="journal article" date="2015" name="Fish Shellfish Immunol.">
        <title>Early steps in the European eel (Anguilla anguilla)-Vibrio vulnificus interaction in the gills: Role of the RtxA13 toxin.</title>
        <authorList>
            <person name="Callol A."/>
            <person name="Pajuelo D."/>
            <person name="Ebbesson L."/>
            <person name="Teles M."/>
            <person name="MacKenzie S."/>
            <person name="Amaro C."/>
        </authorList>
    </citation>
    <scope>NUCLEOTIDE SEQUENCE</scope>
</reference>
<name>A0A0E9UKL2_ANGAN</name>
<evidence type="ECO:0000313" key="1">
    <source>
        <dbReference type="EMBL" id="JAH65513.1"/>
    </source>
</evidence>
<sequence>MCLELNGELRLLILKLIGTDTCLHPRQIRLCVLKTSIWSETTCA</sequence>
<accession>A0A0E9UKL2</accession>
<dbReference type="EMBL" id="GBXM01043064">
    <property type="protein sequence ID" value="JAH65513.1"/>
    <property type="molecule type" value="Transcribed_RNA"/>
</dbReference>
<protein>
    <submittedName>
        <fullName evidence="1">Uncharacterized protein</fullName>
    </submittedName>
</protein>
<organism evidence="1">
    <name type="scientific">Anguilla anguilla</name>
    <name type="common">European freshwater eel</name>
    <name type="synonym">Muraena anguilla</name>
    <dbReference type="NCBI Taxonomy" id="7936"/>
    <lineage>
        <taxon>Eukaryota</taxon>
        <taxon>Metazoa</taxon>
        <taxon>Chordata</taxon>
        <taxon>Craniata</taxon>
        <taxon>Vertebrata</taxon>
        <taxon>Euteleostomi</taxon>
        <taxon>Actinopterygii</taxon>
        <taxon>Neopterygii</taxon>
        <taxon>Teleostei</taxon>
        <taxon>Anguilliformes</taxon>
        <taxon>Anguillidae</taxon>
        <taxon>Anguilla</taxon>
    </lineage>
</organism>
<dbReference type="AlphaFoldDB" id="A0A0E9UKL2"/>
<proteinExistence type="predicted"/>